<dbReference type="RefSeq" id="XP_001227859.1">
    <property type="nucleotide sequence ID" value="XM_001227858.1"/>
</dbReference>
<comment type="similarity">
    <text evidence="1">Belongs to the NmrA-type oxidoreductase family. Isoflavone reductase subfamily.</text>
</comment>
<evidence type="ECO:0000259" key="4">
    <source>
        <dbReference type="Pfam" id="PF13460"/>
    </source>
</evidence>
<dbReference type="InterPro" id="IPR016040">
    <property type="entry name" value="NAD(P)-bd_dom"/>
</dbReference>
<accession>Q2GQ22</accession>
<dbReference type="OMA" id="ASNCTRR"/>
<sequence length="323" mass="35685">MAPIASVAVAGGTGNVGRAIVEAILATGKYEVKILSRKPNPELEAEIGAPIVPVDYSDVNAIVKVLEDNNIDTVVSGIAMHSADGSTPNELELIRAADLSKTTRRLISSGWGTPVQSRPVQSSAIASEIHKSNARRELEKTENLEYTVFHNGYFMDYWGIPVVKSWLARMPLVFWLDIANNAAAIPGSGNTPAIFTHTTDVARFVAASLDLPKWEPDTYIFGDRVTWNEFLHWAEDAKGTKFNVAYDSTEKLKLGQTTELPAQIPSYPFFPKEPQQAMAAAFGLWFEYGICDLKPTKAFLNETFPEIKPLRVKEMLDQAWRKA</sequence>
<dbReference type="HOGENOM" id="CLU_044876_0_0_1"/>
<name>Q2GQ22_CHAGB</name>
<dbReference type="VEuPathDB" id="FungiDB:CHGG_09932"/>
<evidence type="ECO:0000313" key="6">
    <source>
        <dbReference type="Proteomes" id="UP000001056"/>
    </source>
</evidence>
<organism evidence="5 6">
    <name type="scientific">Chaetomium globosum (strain ATCC 6205 / CBS 148.51 / DSM 1962 / NBRC 6347 / NRRL 1970)</name>
    <name type="common">Soil fungus</name>
    <dbReference type="NCBI Taxonomy" id="306901"/>
    <lineage>
        <taxon>Eukaryota</taxon>
        <taxon>Fungi</taxon>
        <taxon>Dikarya</taxon>
        <taxon>Ascomycota</taxon>
        <taxon>Pezizomycotina</taxon>
        <taxon>Sordariomycetes</taxon>
        <taxon>Sordariomycetidae</taxon>
        <taxon>Sordariales</taxon>
        <taxon>Chaetomiaceae</taxon>
        <taxon>Chaetomium</taxon>
    </lineage>
</organism>
<dbReference type="Pfam" id="PF13460">
    <property type="entry name" value="NAD_binding_10"/>
    <property type="match status" value="1"/>
</dbReference>
<dbReference type="SUPFAM" id="SSF51735">
    <property type="entry name" value="NAD(P)-binding Rossmann-fold domains"/>
    <property type="match status" value="1"/>
</dbReference>
<dbReference type="InParanoid" id="Q2GQ22"/>
<dbReference type="PANTHER" id="PTHR47706:SF4">
    <property type="entry name" value="NMRA-LIKE DOMAIN-CONTAINING PROTEIN"/>
    <property type="match status" value="1"/>
</dbReference>
<proteinExistence type="inferred from homology"/>
<dbReference type="InterPro" id="IPR036291">
    <property type="entry name" value="NAD(P)-bd_dom_sf"/>
</dbReference>
<keyword evidence="2" id="KW-0521">NADP</keyword>
<dbReference type="InterPro" id="IPR051609">
    <property type="entry name" value="NmrA/Isoflavone_reductase-like"/>
</dbReference>
<evidence type="ECO:0000256" key="3">
    <source>
        <dbReference type="ARBA" id="ARBA00023002"/>
    </source>
</evidence>
<evidence type="ECO:0000256" key="2">
    <source>
        <dbReference type="ARBA" id="ARBA00022857"/>
    </source>
</evidence>
<keyword evidence="3" id="KW-0560">Oxidoreductase</keyword>
<reference evidence="6" key="1">
    <citation type="journal article" date="2015" name="Genome Announc.">
        <title>Draft genome sequence of the cellulolytic fungus Chaetomium globosum.</title>
        <authorList>
            <person name="Cuomo C.A."/>
            <person name="Untereiner W.A."/>
            <person name="Ma L.-J."/>
            <person name="Grabherr M."/>
            <person name="Birren B.W."/>
        </authorList>
    </citation>
    <scope>NUCLEOTIDE SEQUENCE [LARGE SCALE GENOMIC DNA]</scope>
    <source>
        <strain evidence="6">ATCC 6205 / CBS 148.51 / DSM 1962 / NBRC 6347 / NRRL 1970</strain>
    </source>
</reference>
<protein>
    <recommendedName>
        <fullName evidence="4">NAD(P)-binding domain-containing protein</fullName>
    </recommendedName>
</protein>
<dbReference type="OrthoDB" id="419598at2759"/>
<dbReference type="EMBL" id="CH408035">
    <property type="protein sequence ID" value="EAQ83528.1"/>
    <property type="molecule type" value="Genomic_DNA"/>
</dbReference>
<keyword evidence="6" id="KW-1185">Reference proteome</keyword>
<dbReference type="PANTHER" id="PTHR47706">
    <property type="entry name" value="NMRA-LIKE FAMILY PROTEIN"/>
    <property type="match status" value="1"/>
</dbReference>
<feature type="domain" description="NAD(P)-binding" evidence="4">
    <location>
        <begin position="11"/>
        <end position="156"/>
    </location>
</feature>
<dbReference type="GO" id="GO:0016491">
    <property type="term" value="F:oxidoreductase activity"/>
    <property type="evidence" value="ECO:0007669"/>
    <property type="project" value="UniProtKB-KW"/>
</dbReference>
<evidence type="ECO:0000256" key="1">
    <source>
        <dbReference type="ARBA" id="ARBA00005725"/>
    </source>
</evidence>
<dbReference type="Gene3D" id="3.90.25.10">
    <property type="entry name" value="UDP-galactose 4-epimerase, domain 1"/>
    <property type="match status" value="1"/>
</dbReference>
<dbReference type="eggNOG" id="ENOG502SHYH">
    <property type="taxonomic scope" value="Eukaryota"/>
</dbReference>
<dbReference type="Gene3D" id="3.40.50.720">
    <property type="entry name" value="NAD(P)-binding Rossmann-like Domain"/>
    <property type="match status" value="1"/>
</dbReference>
<evidence type="ECO:0000313" key="5">
    <source>
        <dbReference type="EMBL" id="EAQ83528.1"/>
    </source>
</evidence>
<dbReference type="AlphaFoldDB" id="Q2GQ22"/>
<dbReference type="Proteomes" id="UP000001056">
    <property type="component" value="Unassembled WGS sequence"/>
</dbReference>
<dbReference type="GeneID" id="4396851"/>
<gene>
    <name evidence="5" type="ORF">CHGG_09932</name>
</gene>